<evidence type="ECO:0000256" key="2">
    <source>
        <dbReference type="RuleBase" id="RU362080"/>
    </source>
</evidence>
<organism evidence="3 4">
    <name type="scientific">Desulfatitalea alkaliphila</name>
    <dbReference type="NCBI Taxonomy" id="2929485"/>
    <lineage>
        <taxon>Bacteria</taxon>
        <taxon>Pseudomonadati</taxon>
        <taxon>Thermodesulfobacteriota</taxon>
        <taxon>Desulfobacteria</taxon>
        <taxon>Desulfobacterales</taxon>
        <taxon>Desulfosarcinaceae</taxon>
        <taxon>Desulfatitalea</taxon>
    </lineage>
</organism>
<evidence type="ECO:0000313" key="3">
    <source>
        <dbReference type="EMBL" id="MCJ8502428.1"/>
    </source>
</evidence>
<proteinExistence type="inferred from homology"/>
<dbReference type="InterPro" id="IPR051405">
    <property type="entry name" value="phD/YefM_antitoxin"/>
</dbReference>
<dbReference type="PANTHER" id="PTHR33713">
    <property type="entry name" value="ANTITOXIN YAFN-RELATED"/>
    <property type="match status" value="1"/>
</dbReference>
<dbReference type="RefSeq" id="WP_246913178.1">
    <property type="nucleotide sequence ID" value="NZ_JALJRB010000026.1"/>
</dbReference>
<protein>
    <recommendedName>
        <fullName evidence="2">Antitoxin</fullName>
    </recommendedName>
</protein>
<dbReference type="EMBL" id="JALJRB010000026">
    <property type="protein sequence ID" value="MCJ8502428.1"/>
    <property type="molecule type" value="Genomic_DNA"/>
</dbReference>
<evidence type="ECO:0000256" key="1">
    <source>
        <dbReference type="ARBA" id="ARBA00009981"/>
    </source>
</evidence>
<dbReference type="PANTHER" id="PTHR33713:SF9">
    <property type="entry name" value="ANTITOXIN"/>
    <property type="match status" value="1"/>
</dbReference>
<evidence type="ECO:0000313" key="4">
    <source>
        <dbReference type="Proteomes" id="UP001165427"/>
    </source>
</evidence>
<dbReference type="SUPFAM" id="SSF143120">
    <property type="entry name" value="YefM-like"/>
    <property type="match status" value="1"/>
</dbReference>
<dbReference type="Gene3D" id="3.40.1620.10">
    <property type="entry name" value="YefM-like domain"/>
    <property type="match status" value="1"/>
</dbReference>
<dbReference type="Proteomes" id="UP001165427">
    <property type="component" value="Unassembled WGS sequence"/>
</dbReference>
<sequence>MEQKWQLQEAKNKFSQLVEKARLEGPQYVTKHGKESVVVLSVEEYRKIVKPKSNLVQFIQRSPLSRTSIDTERDKSVSRDIEL</sequence>
<name>A0AA41R6S1_9BACT</name>
<comment type="similarity">
    <text evidence="1 2">Belongs to the phD/YefM antitoxin family.</text>
</comment>
<dbReference type="InterPro" id="IPR036165">
    <property type="entry name" value="YefM-like_sf"/>
</dbReference>
<comment type="caution">
    <text evidence="3">The sequence shown here is derived from an EMBL/GenBank/DDBJ whole genome shotgun (WGS) entry which is preliminary data.</text>
</comment>
<gene>
    <name evidence="3" type="ORF">MRX98_17760</name>
</gene>
<dbReference type="InterPro" id="IPR006442">
    <property type="entry name" value="Antitoxin_Phd/YefM"/>
</dbReference>
<accession>A0AA41R6S1</accession>
<dbReference type="AlphaFoldDB" id="A0AA41R6S1"/>
<comment type="function">
    <text evidence="2">Antitoxin component of a type II toxin-antitoxin (TA) system.</text>
</comment>
<dbReference type="Pfam" id="PF02604">
    <property type="entry name" value="PhdYeFM_antitox"/>
    <property type="match status" value="1"/>
</dbReference>
<reference evidence="3" key="1">
    <citation type="submission" date="2022-04" db="EMBL/GenBank/DDBJ databases">
        <title>Desulfatitalea alkaliphila sp. nov., a novel anaerobic sulfate-reducing bacterium isolated from terrestrial mud volcano, Taman Peninsula, Russia.</title>
        <authorList>
            <person name="Khomyakova M.A."/>
            <person name="Merkel A.Y."/>
            <person name="Slobodkin A.I."/>
        </authorList>
    </citation>
    <scope>NUCLEOTIDE SEQUENCE</scope>
    <source>
        <strain evidence="3">M08but</strain>
    </source>
</reference>
<dbReference type="NCBIfam" id="TIGR01552">
    <property type="entry name" value="phd_fam"/>
    <property type="match status" value="1"/>
</dbReference>
<keyword evidence="4" id="KW-1185">Reference proteome</keyword>